<dbReference type="Gene3D" id="3.40.50.12370">
    <property type="match status" value="1"/>
</dbReference>
<dbReference type="KEGG" id="paru:CYR75_13245"/>
<accession>A0A2K9MJC0</accession>
<dbReference type="SUPFAM" id="SSF52402">
    <property type="entry name" value="Adenine nucleotide alpha hydrolases-like"/>
    <property type="match status" value="2"/>
</dbReference>
<dbReference type="PANTHER" id="PTHR46268:SF15">
    <property type="entry name" value="UNIVERSAL STRESS PROTEIN HP_0031"/>
    <property type="match status" value="1"/>
</dbReference>
<evidence type="ECO:0000313" key="4">
    <source>
        <dbReference type="Proteomes" id="UP000234882"/>
    </source>
</evidence>
<dbReference type="Proteomes" id="UP000234882">
    <property type="component" value="Chromosome"/>
</dbReference>
<dbReference type="PANTHER" id="PTHR46268">
    <property type="entry name" value="STRESS RESPONSE PROTEIN NHAX"/>
    <property type="match status" value="1"/>
</dbReference>
<dbReference type="OrthoDB" id="9804721at2"/>
<organism evidence="3 4">
    <name type="scientific">Paracoccus jeotgali</name>
    <dbReference type="NCBI Taxonomy" id="2065379"/>
    <lineage>
        <taxon>Bacteria</taxon>
        <taxon>Pseudomonadati</taxon>
        <taxon>Pseudomonadota</taxon>
        <taxon>Alphaproteobacteria</taxon>
        <taxon>Rhodobacterales</taxon>
        <taxon>Paracoccaceae</taxon>
        <taxon>Paracoccus</taxon>
    </lineage>
</organism>
<dbReference type="AlphaFoldDB" id="A0A2K9MJC0"/>
<dbReference type="PRINTS" id="PR01438">
    <property type="entry name" value="UNVRSLSTRESS"/>
</dbReference>
<comment type="similarity">
    <text evidence="1">Belongs to the universal stress protein A family.</text>
</comment>
<dbReference type="InterPro" id="IPR006016">
    <property type="entry name" value="UspA"/>
</dbReference>
<sequence>MSFKNVLVAYTGHESSMAALRHAIKIAVHNDGWLTGVLGHGQPPLERHMAAHLPHDILVSLREFDRQRIDEARRVFETTVEKHNWSDKSAFVDLDVEHGAPLADFGRTFDLIVMGMHRTASAEPHMAASPDLMALHSGRPVLVVPSNFDAPGLAENMLLAWDGKRAAARAVGDAMSLLRERGRVTVLTIGSQPAPGTSQLIQNLCHHGVDARHVHQPRKGPIARSILEAADTAGAKAIIMGAFEHSKFSQDLWGGVTSDVMRDAHLPVFMSH</sequence>
<evidence type="ECO:0000313" key="3">
    <source>
        <dbReference type="EMBL" id="AUM75126.1"/>
    </source>
</evidence>
<dbReference type="RefSeq" id="WP_101500471.1">
    <property type="nucleotide sequence ID" value="NZ_CP025583.1"/>
</dbReference>
<reference evidence="4" key="1">
    <citation type="submission" date="2017-12" db="EMBL/GenBank/DDBJ databases">
        <title>Genomic analysis of Paracoccus sp. CBA4604.</title>
        <authorList>
            <person name="Roh S.W."/>
            <person name="Kim J.Y."/>
            <person name="Kim J.S."/>
        </authorList>
    </citation>
    <scope>NUCLEOTIDE SEQUENCE [LARGE SCALE GENOMIC DNA]</scope>
    <source>
        <strain evidence="4">CBA4604</strain>
    </source>
</reference>
<feature type="domain" description="UspA" evidence="2">
    <location>
        <begin position="3"/>
        <end position="145"/>
    </location>
</feature>
<evidence type="ECO:0000256" key="1">
    <source>
        <dbReference type="ARBA" id="ARBA00008791"/>
    </source>
</evidence>
<gene>
    <name evidence="3" type="ORF">CYR75_13245</name>
</gene>
<dbReference type="InterPro" id="IPR006015">
    <property type="entry name" value="Universal_stress_UspA"/>
</dbReference>
<keyword evidence="4" id="KW-1185">Reference proteome</keyword>
<protein>
    <recommendedName>
        <fullName evidence="2">UspA domain-containing protein</fullName>
    </recommendedName>
</protein>
<proteinExistence type="inferred from homology"/>
<dbReference type="Pfam" id="PF00582">
    <property type="entry name" value="Usp"/>
    <property type="match status" value="2"/>
</dbReference>
<feature type="domain" description="UspA" evidence="2">
    <location>
        <begin position="215"/>
        <end position="270"/>
    </location>
</feature>
<dbReference type="CDD" id="cd00293">
    <property type="entry name" value="USP-like"/>
    <property type="match status" value="2"/>
</dbReference>
<evidence type="ECO:0000259" key="2">
    <source>
        <dbReference type="Pfam" id="PF00582"/>
    </source>
</evidence>
<dbReference type="EMBL" id="CP025583">
    <property type="protein sequence ID" value="AUM75126.1"/>
    <property type="molecule type" value="Genomic_DNA"/>
</dbReference>
<name>A0A2K9MJC0_9RHOB</name>